<gene>
    <name evidence="1" type="ORF">LCGC14_1187900</name>
</gene>
<evidence type="ECO:0000313" key="1">
    <source>
        <dbReference type="EMBL" id="KKM95460.1"/>
    </source>
</evidence>
<protein>
    <submittedName>
        <fullName evidence="1">Uncharacterized protein</fullName>
    </submittedName>
</protein>
<comment type="caution">
    <text evidence="1">The sequence shown here is derived from an EMBL/GenBank/DDBJ whole genome shotgun (WGS) entry which is preliminary data.</text>
</comment>
<accession>A0A0F9P2Z8</accession>
<proteinExistence type="predicted"/>
<reference evidence="1" key="1">
    <citation type="journal article" date="2015" name="Nature">
        <title>Complex archaea that bridge the gap between prokaryotes and eukaryotes.</title>
        <authorList>
            <person name="Spang A."/>
            <person name="Saw J.H."/>
            <person name="Jorgensen S.L."/>
            <person name="Zaremba-Niedzwiedzka K."/>
            <person name="Martijn J."/>
            <person name="Lind A.E."/>
            <person name="van Eijk R."/>
            <person name="Schleper C."/>
            <person name="Guy L."/>
            <person name="Ettema T.J."/>
        </authorList>
    </citation>
    <scope>NUCLEOTIDE SEQUENCE</scope>
</reference>
<sequence length="59" mass="6858">MKLFEDIFYGYTVKEKDENGRYVHHDKGWTVSNGIRLFTKAGALAFVNAHEKELIILRS</sequence>
<dbReference type="EMBL" id="LAZR01006005">
    <property type="protein sequence ID" value="KKM95460.1"/>
    <property type="molecule type" value="Genomic_DNA"/>
</dbReference>
<dbReference type="AlphaFoldDB" id="A0A0F9P2Z8"/>
<organism evidence="1">
    <name type="scientific">marine sediment metagenome</name>
    <dbReference type="NCBI Taxonomy" id="412755"/>
    <lineage>
        <taxon>unclassified sequences</taxon>
        <taxon>metagenomes</taxon>
        <taxon>ecological metagenomes</taxon>
    </lineage>
</organism>
<name>A0A0F9P2Z8_9ZZZZ</name>